<protein>
    <submittedName>
        <fullName evidence="1">Uncharacterized protein</fullName>
    </submittedName>
</protein>
<sequence>MKFELRRKNFSLTSLIFHKFLKFQVFGAFFSVDRNLRSFLLISDFCTISRNI</sequence>
<dbReference type="EMBL" id="GGEC01015454">
    <property type="protein sequence ID" value="MBW95937.1"/>
    <property type="molecule type" value="Transcribed_RNA"/>
</dbReference>
<organism evidence="1">
    <name type="scientific">Rhizophora mucronata</name>
    <name type="common">Asiatic mangrove</name>
    <dbReference type="NCBI Taxonomy" id="61149"/>
    <lineage>
        <taxon>Eukaryota</taxon>
        <taxon>Viridiplantae</taxon>
        <taxon>Streptophyta</taxon>
        <taxon>Embryophyta</taxon>
        <taxon>Tracheophyta</taxon>
        <taxon>Spermatophyta</taxon>
        <taxon>Magnoliopsida</taxon>
        <taxon>eudicotyledons</taxon>
        <taxon>Gunneridae</taxon>
        <taxon>Pentapetalae</taxon>
        <taxon>rosids</taxon>
        <taxon>fabids</taxon>
        <taxon>Malpighiales</taxon>
        <taxon>Rhizophoraceae</taxon>
        <taxon>Rhizophora</taxon>
    </lineage>
</organism>
<accession>A0A2P2JR28</accession>
<name>A0A2P2JR28_RHIMU</name>
<reference evidence="1" key="1">
    <citation type="submission" date="2018-02" db="EMBL/GenBank/DDBJ databases">
        <title>Rhizophora mucronata_Transcriptome.</title>
        <authorList>
            <person name="Meera S.P."/>
            <person name="Sreeshan A."/>
            <person name="Augustine A."/>
        </authorList>
    </citation>
    <scope>NUCLEOTIDE SEQUENCE</scope>
    <source>
        <tissue evidence="1">Leaf</tissue>
    </source>
</reference>
<dbReference type="AlphaFoldDB" id="A0A2P2JR28"/>
<proteinExistence type="predicted"/>
<evidence type="ECO:0000313" key="1">
    <source>
        <dbReference type="EMBL" id="MBW95937.1"/>
    </source>
</evidence>